<dbReference type="EMBL" id="CAADFO010000046">
    <property type="protein sequence ID" value="VFK29231.1"/>
    <property type="molecule type" value="Genomic_DNA"/>
</dbReference>
<proteinExistence type="predicted"/>
<organism evidence="1">
    <name type="scientific">Candidatus Kentrum sp. MB</name>
    <dbReference type="NCBI Taxonomy" id="2138164"/>
    <lineage>
        <taxon>Bacteria</taxon>
        <taxon>Pseudomonadati</taxon>
        <taxon>Pseudomonadota</taxon>
        <taxon>Gammaproteobacteria</taxon>
        <taxon>Candidatus Kentrum</taxon>
    </lineage>
</organism>
<name>A0A450XIV8_9GAMM</name>
<accession>A0A450XIV8</accession>
<dbReference type="AlphaFoldDB" id="A0A450XIV8"/>
<protein>
    <submittedName>
        <fullName evidence="1">Uncharacterized protein</fullName>
    </submittedName>
</protein>
<sequence length="68" mass="7817">MWGISHVDNAPPVVDKAEGRIRVFGKCGLRPYLPLYDPLCTFMAMIYFFQPPDDNMDTLVHKRGLHKP</sequence>
<reference evidence="1" key="1">
    <citation type="submission" date="2019-02" db="EMBL/GenBank/DDBJ databases">
        <authorList>
            <person name="Gruber-Vodicka R. H."/>
            <person name="Seah K. B. B."/>
        </authorList>
    </citation>
    <scope>NUCLEOTIDE SEQUENCE</scope>
    <source>
        <strain evidence="1">BECK_BZ197</strain>
    </source>
</reference>
<gene>
    <name evidence="1" type="ORF">BECKMB1821G_GA0114241_104630</name>
</gene>
<evidence type="ECO:0000313" key="1">
    <source>
        <dbReference type="EMBL" id="VFK29231.1"/>
    </source>
</evidence>